<keyword evidence="7 11" id="KW-0239">DNA-directed DNA polymerase</keyword>
<gene>
    <name evidence="16" type="ORF">SePPVgORF018</name>
</gene>
<name>A0A1Z3GCW9_9POXV</name>
<dbReference type="OrthoDB" id="165at10239"/>
<evidence type="ECO:0000256" key="3">
    <source>
        <dbReference type="ARBA" id="ARBA00015749"/>
    </source>
</evidence>
<evidence type="ECO:0000313" key="16">
    <source>
        <dbReference type="EMBL" id="ASC55610.1"/>
    </source>
</evidence>
<dbReference type="Pfam" id="PF08408">
    <property type="entry name" value="DNA_pol_B_3"/>
    <property type="match status" value="1"/>
</dbReference>
<dbReference type="GO" id="GO:0006261">
    <property type="term" value="P:DNA-templated DNA replication"/>
    <property type="evidence" value="ECO:0007669"/>
    <property type="project" value="TreeGrafter"/>
</dbReference>
<evidence type="ECO:0000313" key="17">
    <source>
        <dbReference type="Proteomes" id="UP000202998"/>
    </source>
</evidence>
<proteinExistence type="inferred from homology"/>
<dbReference type="Gene3D" id="3.30.420.10">
    <property type="entry name" value="Ribonuclease H-like superfamily/Ribonuclease H"/>
    <property type="match status" value="1"/>
</dbReference>
<feature type="domain" description="DNA-directed DNA polymerase family B viral insert" evidence="14">
    <location>
        <begin position="351"/>
        <end position="478"/>
    </location>
</feature>
<dbReference type="InterPro" id="IPR050240">
    <property type="entry name" value="DNA_pol_type-B"/>
</dbReference>
<dbReference type="InterPro" id="IPR043502">
    <property type="entry name" value="DNA/RNA_pol_sf"/>
</dbReference>
<accession>A0A1Z3GCW9</accession>
<feature type="domain" description="DNA polymerase B exonuclease N-terminal" evidence="15">
    <location>
        <begin position="1"/>
        <end position="23"/>
    </location>
</feature>
<dbReference type="GO" id="GO:0000166">
    <property type="term" value="F:nucleotide binding"/>
    <property type="evidence" value="ECO:0007669"/>
    <property type="project" value="InterPro"/>
</dbReference>
<sequence length="1010" mass="115145">MELKCLNWFENRSNDHRYLFLKARCSRNTVVYLRFVQHFYYVVRERALQNIAQPLAWTRSLGPMTVVTIDEIVARSAAVPERERRVLDLCLVASEHKLSLPETFMTDFLNVSWFFVAHNIDPDGCYCVNPATLQNLGNNCFHCDDPGACFAEKIPRFNVARSCLFLDIECHFDKKFPSVFKNPVSHISFCVIDKNGVEKTFTLTNSEMLSADDLAEAERRGLLLCENPADVKFDTEVTLCPEVTLLRVAKRLLELPLDFVVTFNGHNFDLRYLNSRLLLLTGEHIRFRLPDGTETVNFCVYERTKSSHKNVGGVSSTTFHINNINGTIFFDIYAFIQRTEKLDSYKLDAISKNSFHCTAVVDNTRGDIVTFRGDRATNNDGNAAVFARVLATGNYVTVNERVCRVLHKRVCDGAFTVDLRDPTPRALGDRVTLSFGKDDVNLASMYANYSLDTCLEMARYCLHDACLCLYLWEHYGVETKIAAAASTYLLPQCVVFEYRASTCIKGPLMKLLLANRTVMVRSNVKTKYFFEGGRVMAPKQKMYDKHVLIFDYNSLYPNVCIYANLSPETLVGVVVANNRLDAEIAAVEIRQRFPAPRFIAVPCEPRSPELVSEVAIFDREANGIIPMLLRSFLDARAKYKKLMKTAETAVDREIFNSMQYTYKITANSVYGLMGFRNSALFSYASAKSCTAIGRAMIVYLERTLDGATVCGTQLTLAARPNNPLLCDAAFESRSAKVEIDPSVTSGRAAETVSFRSVYGDTDSVFLEVDSVDIAFSRRVGRCLERIINEHVLFANFKVEFEAVYCNLIMQSKKKYTTTKFAVCDGGGFERVSKGTSETRRDVAPFHKFMIRKYKDMLCRTLAEEGSENIGVEILRSLEEELNFEFEARSMQLDWFLLSRVHHKNFKSPDNPNIALVTRYNAENAEAIEIGERYFFAYVCGDGPWRRRITNIKSYERVVNTKNFKLEKNERIMYEVYFKRLCTEIVNLLDNKTMCTLFFERMFGCKPVFTS</sequence>
<dbReference type="InterPro" id="IPR017964">
    <property type="entry name" value="DNA-dir_DNA_pol_B_CS"/>
</dbReference>
<evidence type="ECO:0000256" key="6">
    <source>
        <dbReference type="ARBA" id="ARBA00022705"/>
    </source>
</evidence>
<dbReference type="Pfam" id="PF03104">
    <property type="entry name" value="DNA_pol_B_exo1"/>
    <property type="match status" value="1"/>
</dbReference>
<evidence type="ECO:0000259" key="14">
    <source>
        <dbReference type="Pfam" id="PF08408"/>
    </source>
</evidence>
<dbReference type="PANTHER" id="PTHR10322">
    <property type="entry name" value="DNA POLYMERASE CATALYTIC SUBUNIT"/>
    <property type="match status" value="1"/>
</dbReference>
<dbReference type="GO" id="GO:0003887">
    <property type="term" value="F:DNA-directed DNA polymerase activity"/>
    <property type="evidence" value="ECO:0007669"/>
    <property type="project" value="UniProtKB-KW"/>
</dbReference>
<keyword evidence="6 11" id="KW-0235">DNA replication</keyword>
<evidence type="ECO:0000256" key="11">
    <source>
        <dbReference type="RuleBase" id="RU000442"/>
    </source>
</evidence>
<dbReference type="EC" id="2.7.7.7" evidence="2 11"/>
<keyword evidence="17" id="KW-1185">Reference proteome</keyword>
<dbReference type="SMART" id="SM00486">
    <property type="entry name" value="POLBc"/>
    <property type="match status" value="1"/>
</dbReference>
<keyword evidence="5 11" id="KW-0548">Nucleotidyltransferase</keyword>
<dbReference type="GO" id="GO:0039693">
    <property type="term" value="P:viral DNA genome replication"/>
    <property type="evidence" value="ECO:0007669"/>
    <property type="project" value="UniProtKB-KW"/>
</dbReference>
<dbReference type="InterPro" id="IPR013617">
    <property type="entry name" value="DNA-dir_DNA_pol_B_vir_insert"/>
</dbReference>
<protein>
    <recommendedName>
        <fullName evidence="3 11">DNA polymerase</fullName>
        <ecNumber evidence="2 11">2.7.7.7</ecNumber>
    </recommendedName>
</protein>
<comment type="catalytic activity">
    <reaction evidence="10 11">
        <text>DNA(n) + a 2'-deoxyribonucleoside 5'-triphosphate = DNA(n+1) + diphosphate</text>
        <dbReference type="Rhea" id="RHEA:22508"/>
        <dbReference type="Rhea" id="RHEA-COMP:17339"/>
        <dbReference type="Rhea" id="RHEA-COMP:17340"/>
        <dbReference type="ChEBI" id="CHEBI:33019"/>
        <dbReference type="ChEBI" id="CHEBI:61560"/>
        <dbReference type="ChEBI" id="CHEBI:173112"/>
        <dbReference type="EC" id="2.7.7.7"/>
    </reaction>
</comment>
<evidence type="ECO:0000256" key="5">
    <source>
        <dbReference type="ARBA" id="ARBA00022695"/>
    </source>
</evidence>
<dbReference type="PANTHER" id="PTHR10322:SF23">
    <property type="entry name" value="DNA POLYMERASE DELTA CATALYTIC SUBUNIT"/>
    <property type="match status" value="1"/>
</dbReference>
<evidence type="ECO:0000259" key="13">
    <source>
        <dbReference type="Pfam" id="PF03104"/>
    </source>
</evidence>
<evidence type="ECO:0000256" key="2">
    <source>
        <dbReference type="ARBA" id="ARBA00012417"/>
    </source>
</evidence>
<evidence type="ECO:0000256" key="4">
    <source>
        <dbReference type="ARBA" id="ARBA00022679"/>
    </source>
</evidence>
<evidence type="ECO:0000259" key="12">
    <source>
        <dbReference type="Pfam" id="PF00136"/>
    </source>
</evidence>
<keyword evidence="4 11" id="KW-0808">Transferase</keyword>
<dbReference type="InterPro" id="IPR036397">
    <property type="entry name" value="RNaseH_sf"/>
</dbReference>
<evidence type="ECO:0000256" key="8">
    <source>
        <dbReference type="ARBA" id="ARBA00023109"/>
    </source>
</evidence>
<dbReference type="Proteomes" id="UP000202998">
    <property type="component" value="Segment"/>
</dbReference>
<dbReference type="Pfam" id="PF00136">
    <property type="entry name" value="DNA_pol_B"/>
    <property type="match status" value="1"/>
</dbReference>
<evidence type="ECO:0000256" key="9">
    <source>
        <dbReference type="ARBA" id="ARBA00023125"/>
    </source>
</evidence>
<dbReference type="InterPro" id="IPR006172">
    <property type="entry name" value="DNA-dir_DNA_pol_B"/>
</dbReference>
<organism evidence="16 17">
    <name type="scientific">Seal parapoxvirus</name>
    <dbReference type="NCBI Taxonomy" id="187984"/>
    <lineage>
        <taxon>Viruses</taxon>
        <taxon>Varidnaviria</taxon>
        <taxon>Bamfordvirae</taxon>
        <taxon>Nucleocytoviricota</taxon>
        <taxon>Pokkesviricetes</taxon>
        <taxon>Chitovirales</taxon>
        <taxon>Poxviridae</taxon>
        <taxon>Chordopoxvirinae</taxon>
        <taxon>Parapoxvirus</taxon>
        <taxon>Parapoxvirus sealpox</taxon>
        <taxon>Grey sealpox virus</taxon>
    </lineage>
</organism>
<dbReference type="InterPro" id="IPR013660">
    <property type="entry name" value="DNApol_B_exo_N"/>
</dbReference>
<feature type="domain" description="DNA-directed DNA polymerase family B exonuclease" evidence="13">
    <location>
        <begin position="103"/>
        <end position="350"/>
    </location>
</feature>
<reference evidence="16 17" key="1">
    <citation type="journal article" date="2017" name="Sci. Rep.">
        <title>Recovery of the first full-length genome sequence of a parapoxvirus directly from a clinical sample.</title>
        <authorList>
            <person name="Gunther T."/>
            <person name="Haas L."/>
            <person name="Alawi M."/>
            <person name="Wohlsein P."/>
            <person name="Marks J."/>
            <person name="Grundhoff A."/>
            <person name="Becher P."/>
            <person name="Fischer N."/>
        </authorList>
    </citation>
    <scope>NUCLEOTIDE SEQUENCE [LARGE SCALE GENOMIC DNA]</scope>
    <source>
        <strain evidence="16">AFK76s1</strain>
    </source>
</reference>
<comment type="similarity">
    <text evidence="1 11">Belongs to the DNA polymerase type-B family.</text>
</comment>
<dbReference type="SUPFAM" id="SSF56672">
    <property type="entry name" value="DNA/RNA polymerases"/>
    <property type="match status" value="1"/>
</dbReference>
<dbReference type="PROSITE" id="PS00116">
    <property type="entry name" value="DNA_POLYMERASE_B"/>
    <property type="match status" value="1"/>
</dbReference>
<dbReference type="Pfam" id="PF08452">
    <property type="entry name" value="DNAP_B_exo_N"/>
    <property type="match status" value="1"/>
</dbReference>
<evidence type="ECO:0000256" key="7">
    <source>
        <dbReference type="ARBA" id="ARBA00022932"/>
    </source>
</evidence>
<evidence type="ECO:0000256" key="1">
    <source>
        <dbReference type="ARBA" id="ARBA00005755"/>
    </source>
</evidence>
<dbReference type="PRINTS" id="PR00106">
    <property type="entry name" value="DNAPOLB"/>
</dbReference>
<dbReference type="GO" id="GO:0003677">
    <property type="term" value="F:DNA binding"/>
    <property type="evidence" value="ECO:0007669"/>
    <property type="project" value="UniProtKB-KW"/>
</dbReference>
<keyword evidence="9 11" id="KW-0238">DNA-binding</keyword>
<dbReference type="EMBL" id="KY382358">
    <property type="protein sequence ID" value="ASC55610.1"/>
    <property type="molecule type" value="Genomic_DNA"/>
</dbReference>
<evidence type="ECO:0000256" key="10">
    <source>
        <dbReference type="ARBA" id="ARBA00049244"/>
    </source>
</evidence>
<dbReference type="InterPro" id="IPR006133">
    <property type="entry name" value="DNA-dir_DNA_pol_B_exonuc"/>
</dbReference>
<dbReference type="InterPro" id="IPR012337">
    <property type="entry name" value="RNaseH-like_sf"/>
</dbReference>
<dbReference type="SUPFAM" id="SSF53098">
    <property type="entry name" value="Ribonuclease H-like"/>
    <property type="match status" value="1"/>
</dbReference>
<evidence type="ECO:0000259" key="15">
    <source>
        <dbReference type="Pfam" id="PF08452"/>
    </source>
</evidence>
<keyword evidence="8" id="KW-1194">Viral DNA replication</keyword>
<dbReference type="InterPro" id="IPR006134">
    <property type="entry name" value="DNA-dir_DNA_pol_B_multi_dom"/>
</dbReference>
<dbReference type="InterPro" id="IPR023211">
    <property type="entry name" value="DNA_pol_palm_dom_sf"/>
</dbReference>
<feature type="domain" description="DNA-directed DNA polymerase family B multifunctional" evidence="12">
    <location>
        <begin position="491"/>
        <end position="990"/>
    </location>
</feature>
<dbReference type="Gene3D" id="1.10.287.690">
    <property type="entry name" value="Helix hairpin bin"/>
    <property type="match status" value="1"/>
</dbReference>
<dbReference type="Gene3D" id="3.90.1600.10">
    <property type="entry name" value="Palm domain of DNA polymerase"/>
    <property type="match status" value="1"/>
</dbReference>